<gene>
    <name evidence="8" type="ORF">OFLC_LOCUS2349</name>
</gene>
<evidence type="ECO:0000256" key="5">
    <source>
        <dbReference type="ARBA" id="ARBA00023136"/>
    </source>
</evidence>
<dbReference type="EMBL" id="UZAJ01001332">
    <property type="protein sequence ID" value="VDO32681.1"/>
    <property type="molecule type" value="Genomic_DNA"/>
</dbReference>
<name>A0A183H4D9_9BILA</name>
<keyword evidence="9" id="KW-1185">Reference proteome</keyword>
<dbReference type="Proteomes" id="UP000267606">
    <property type="component" value="Unassembled WGS sequence"/>
</dbReference>
<feature type="transmembrane region" description="Helical" evidence="6">
    <location>
        <begin position="270"/>
        <end position="286"/>
    </location>
</feature>
<reference evidence="10" key="1">
    <citation type="submission" date="2016-06" db="UniProtKB">
        <authorList>
            <consortium name="WormBaseParasite"/>
        </authorList>
    </citation>
    <scope>IDENTIFICATION</scope>
</reference>
<feature type="transmembrane region" description="Helical" evidence="6">
    <location>
        <begin position="169"/>
        <end position="189"/>
    </location>
</feature>
<evidence type="ECO:0000256" key="6">
    <source>
        <dbReference type="SAM" id="Phobius"/>
    </source>
</evidence>
<feature type="transmembrane region" description="Helical" evidence="6">
    <location>
        <begin position="125"/>
        <end position="148"/>
    </location>
</feature>
<sequence>MAKFDVNFNFCWLLIIVSISILPITFLKSPADYWWAVLIAVLCTIISIVILDFQDCYHEAYYPSISIDAILSLGIFLFAFNGHQVFPTVQNDMLVALLYMPLSAYSFLVYGNSMADSVINSLQIIWIRYVADLSIAMHCILAIIITVNPINLQLEDTFDVPNKFCLKRVIIRTGLLFMALFVALSLPNFGAVMNLFGSTTVPCTCVVLPTLYSVYIKAATYDKDKDTWIKPTFLEVLRNTPKVLLLALIVINVITIICSLIATVMSVKEIIGVHFIPPCYILPFLAKKNRTRLEANVLNCCGKYMNISRFGSECSALSFSNRFNR</sequence>
<dbReference type="PANTHER" id="PTHR48017">
    <property type="entry name" value="OS05G0424000 PROTEIN-RELATED"/>
    <property type="match status" value="1"/>
</dbReference>
<reference evidence="8 9" key="2">
    <citation type="submission" date="2018-11" db="EMBL/GenBank/DDBJ databases">
        <authorList>
            <consortium name="Pathogen Informatics"/>
        </authorList>
    </citation>
    <scope>NUCLEOTIDE SEQUENCE [LARGE SCALE GENOMIC DNA]</scope>
</reference>
<feature type="transmembrane region" description="Helical" evidence="6">
    <location>
        <begin position="243"/>
        <end position="264"/>
    </location>
</feature>
<evidence type="ECO:0000256" key="1">
    <source>
        <dbReference type="ARBA" id="ARBA00004370"/>
    </source>
</evidence>
<dbReference type="STRING" id="387005.A0A183H4D9"/>
<keyword evidence="5 6" id="KW-0472">Membrane</keyword>
<evidence type="ECO:0000256" key="2">
    <source>
        <dbReference type="ARBA" id="ARBA00022448"/>
    </source>
</evidence>
<evidence type="ECO:0000313" key="9">
    <source>
        <dbReference type="Proteomes" id="UP000267606"/>
    </source>
</evidence>
<dbReference type="GO" id="GO:0016020">
    <property type="term" value="C:membrane"/>
    <property type="evidence" value="ECO:0007669"/>
    <property type="project" value="UniProtKB-SubCell"/>
</dbReference>
<dbReference type="Pfam" id="PF01490">
    <property type="entry name" value="Aa_trans"/>
    <property type="match status" value="1"/>
</dbReference>
<feature type="transmembrane region" description="Helical" evidence="6">
    <location>
        <begin position="195"/>
        <end position="215"/>
    </location>
</feature>
<evidence type="ECO:0000313" key="8">
    <source>
        <dbReference type="EMBL" id="VDO32681.1"/>
    </source>
</evidence>
<feature type="domain" description="Amino acid transporter transmembrane" evidence="7">
    <location>
        <begin position="8"/>
        <end position="254"/>
    </location>
</feature>
<evidence type="ECO:0000256" key="4">
    <source>
        <dbReference type="ARBA" id="ARBA00022989"/>
    </source>
</evidence>
<feature type="transmembrane region" description="Helical" evidence="6">
    <location>
        <begin position="33"/>
        <end position="54"/>
    </location>
</feature>
<feature type="transmembrane region" description="Helical" evidence="6">
    <location>
        <begin position="60"/>
        <end position="81"/>
    </location>
</feature>
<proteinExistence type="predicted"/>
<evidence type="ECO:0000259" key="7">
    <source>
        <dbReference type="Pfam" id="PF01490"/>
    </source>
</evidence>
<dbReference type="AlphaFoldDB" id="A0A183H4D9"/>
<keyword evidence="3 6" id="KW-0812">Transmembrane</keyword>
<keyword evidence="2" id="KW-0813">Transport</keyword>
<comment type="subcellular location">
    <subcellularLocation>
        <location evidence="1">Membrane</location>
    </subcellularLocation>
</comment>
<accession>A0A183H4D9</accession>
<evidence type="ECO:0000256" key="3">
    <source>
        <dbReference type="ARBA" id="ARBA00022692"/>
    </source>
</evidence>
<protein>
    <submittedName>
        <fullName evidence="10">Aa_trans domain-containing protein</fullName>
    </submittedName>
</protein>
<feature type="transmembrane region" description="Helical" evidence="6">
    <location>
        <begin position="6"/>
        <end position="26"/>
    </location>
</feature>
<dbReference type="WBParaSite" id="OFLC_0000234801-mRNA-1">
    <property type="protein sequence ID" value="OFLC_0000234801-mRNA-1"/>
    <property type="gene ID" value="OFLC_0000234801"/>
</dbReference>
<dbReference type="InterPro" id="IPR013057">
    <property type="entry name" value="AA_transpt_TM"/>
</dbReference>
<feature type="transmembrane region" description="Helical" evidence="6">
    <location>
        <begin position="93"/>
        <end position="113"/>
    </location>
</feature>
<keyword evidence="4 6" id="KW-1133">Transmembrane helix</keyword>
<organism evidence="10">
    <name type="scientific">Onchocerca flexuosa</name>
    <dbReference type="NCBI Taxonomy" id="387005"/>
    <lineage>
        <taxon>Eukaryota</taxon>
        <taxon>Metazoa</taxon>
        <taxon>Ecdysozoa</taxon>
        <taxon>Nematoda</taxon>
        <taxon>Chromadorea</taxon>
        <taxon>Rhabditida</taxon>
        <taxon>Spirurina</taxon>
        <taxon>Spiruromorpha</taxon>
        <taxon>Filarioidea</taxon>
        <taxon>Onchocercidae</taxon>
        <taxon>Onchocerca</taxon>
    </lineage>
</organism>
<evidence type="ECO:0000313" key="10">
    <source>
        <dbReference type="WBParaSite" id="OFLC_0000234801-mRNA-1"/>
    </source>
</evidence>